<dbReference type="Pfam" id="PF20412">
    <property type="entry name" value="RALGAPB_N"/>
    <property type="match status" value="1"/>
</dbReference>
<dbReference type="Gene3D" id="3.40.50.11210">
    <property type="entry name" value="Rap/Ran-GAP"/>
    <property type="match status" value="1"/>
</dbReference>
<evidence type="ECO:0000313" key="4">
    <source>
        <dbReference type="EMBL" id="RKP02919.1"/>
    </source>
</evidence>
<evidence type="ECO:0000256" key="1">
    <source>
        <dbReference type="ARBA" id="ARBA00022468"/>
    </source>
</evidence>
<dbReference type="GO" id="GO:0005096">
    <property type="term" value="F:GTPase activator activity"/>
    <property type="evidence" value="ECO:0007669"/>
    <property type="project" value="UniProtKB-KW"/>
</dbReference>
<dbReference type="PANTHER" id="PTHR21344:SF1">
    <property type="entry name" value="RAL GTPASE-ACTIVATING PROTEIN SUBUNIT BETA"/>
    <property type="match status" value="1"/>
</dbReference>
<feature type="compositionally biased region" description="Gly residues" evidence="2">
    <location>
        <begin position="149"/>
        <end position="163"/>
    </location>
</feature>
<reference evidence="5" key="1">
    <citation type="journal article" date="2018" name="Nat. Microbiol.">
        <title>Leveraging single-cell genomics to expand the fungal tree of life.</title>
        <authorList>
            <person name="Ahrendt S.R."/>
            <person name="Quandt C.A."/>
            <person name="Ciobanu D."/>
            <person name="Clum A."/>
            <person name="Salamov A."/>
            <person name="Andreopoulos B."/>
            <person name="Cheng J.F."/>
            <person name="Woyke T."/>
            <person name="Pelin A."/>
            <person name="Henrissat B."/>
            <person name="Reynolds N.K."/>
            <person name="Benny G.L."/>
            <person name="Smith M.E."/>
            <person name="James T.Y."/>
            <person name="Grigoriev I.V."/>
        </authorList>
    </citation>
    <scope>NUCLEOTIDE SEQUENCE [LARGE SCALE GENOMIC DNA]</scope>
    <source>
        <strain evidence="5">ATCC 52028</strain>
    </source>
</reference>
<dbReference type="STRING" id="1555241.A0A4V1IV59"/>
<feature type="compositionally biased region" description="Low complexity" evidence="2">
    <location>
        <begin position="882"/>
        <end position="896"/>
    </location>
</feature>
<organism evidence="4 5">
    <name type="scientific">Caulochytrium protostelioides</name>
    <dbReference type="NCBI Taxonomy" id="1555241"/>
    <lineage>
        <taxon>Eukaryota</taxon>
        <taxon>Fungi</taxon>
        <taxon>Fungi incertae sedis</taxon>
        <taxon>Chytridiomycota</taxon>
        <taxon>Chytridiomycota incertae sedis</taxon>
        <taxon>Chytridiomycetes</taxon>
        <taxon>Caulochytriales</taxon>
        <taxon>Caulochytriaceae</taxon>
        <taxon>Caulochytrium</taxon>
    </lineage>
</organism>
<feature type="domain" description="Rap-GAP" evidence="3">
    <location>
        <begin position="1353"/>
        <end position="1605"/>
    </location>
</feature>
<dbReference type="InterPro" id="IPR000331">
    <property type="entry name" value="Rap/Ran_GAP_dom"/>
</dbReference>
<dbReference type="InterPro" id="IPR039930">
    <property type="entry name" value="RALGAPB"/>
</dbReference>
<feature type="region of interest" description="Disordered" evidence="2">
    <location>
        <begin position="1476"/>
        <end position="1513"/>
    </location>
</feature>
<dbReference type="EMBL" id="ML014132">
    <property type="protein sequence ID" value="RKP02919.1"/>
    <property type="molecule type" value="Genomic_DNA"/>
</dbReference>
<feature type="region of interest" description="Disordered" evidence="2">
    <location>
        <begin position="1284"/>
        <end position="1310"/>
    </location>
</feature>
<evidence type="ECO:0000313" key="5">
    <source>
        <dbReference type="Proteomes" id="UP000274922"/>
    </source>
</evidence>
<feature type="region of interest" description="Disordered" evidence="2">
    <location>
        <begin position="882"/>
        <end position="937"/>
    </location>
</feature>
<feature type="compositionally biased region" description="Low complexity" evidence="2">
    <location>
        <begin position="1674"/>
        <end position="1700"/>
    </location>
</feature>
<dbReference type="Proteomes" id="UP000274922">
    <property type="component" value="Unassembled WGS sequence"/>
</dbReference>
<evidence type="ECO:0000259" key="3">
    <source>
        <dbReference type="PROSITE" id="PS50085"/>
    </source>
</evidence>
<feature type="compositionally biased region" description="Polar residues" evidence="2">
    <location>
        <begin position="1481"/>
        <end position="1497"/>
    </location>
</feature>
<dbReference type="GO" id="GO:0051056">
    <property type="term" value="P:regulation of small GTPase mediated signal transduction"/>
    <property type="evidence" value="ECO:0007669"/>
    <property type="project" value="InterPro"/>
</dbReference>
<sequence>MFLRHIQDLGLLELNPNSGTISQFPLAVRRKLVWEVTQCFIPHNPVVTHPQALIASPSHLLWVMEATGQAFALPIENIPVIQASVTVYTAWLLEPKSSPLQSHWDNYEEVEQTLWQDMFKHFSLLFEPRQPDEFAAAPQMPTNGAASLGNGGSTNNSGGGGGSGGGGLGGLTATASLGGGGHGNSSALANGAAQALLPATAIVDSIDNLLTAQADLCKNVLKIMATSAKQLGSRFSKATWIVLLKVLLGITDRLLSEPLSTPRSPAPPPAAAAGHASAKGDRGDASAKTAAAAAAAAAAASPEVVSTGPRIADDIVRPLMQALCETWLRSGIMDEAMWASLRRLFVRWTHRIDVVRACTVCITGMTHNVIHHLYGPQEGAATVNLDIRGGVALQLSPSFLSLAWHKFIALLDNPCTYAAPILNVAINGIADVAAAFRAIKTNPPDGNTILHMFGAWLFEALTLRAPEYIEARSATLAILCQTFTQHQRRAPFLRIYLERFYAALHAVLSASSITPETLTAIVFNSTALFTRGLAGVRILVPDFIAASRHLLPAVQFRINNADGLQRATLALLQTIAVVPFHFHYVPLPSFSPLDNLNYVSLGSPSLSVVTPGIPDPWAAMSQSVELPTFARLKPVLINMLHLSLRSPDMSSTNIRHIFHMLVCIVNCDPEASLHIIEGTISSCEDMLFTWPASTIQGFLHHLNNLNRPLDAINEHLPEDELVDSPGSRVLVHAVTVVTRLLEYLFQDNLVTTQKSIITSYDTLVRLCLTGRWWNAFPSVQRSVLAVLCRGITTLDRDEPFAAIADDPAQALPGGLSVGGPLGSATAIPASLAGSHVNSRTASVNLGTRGEGSMAGSVVGSLGGPGGPGGGVGMLGTGVLGVHMAGAGDDDSASGSSKPRRPRVPASHRLFPRTANKTSLGLDRGGMNPKETSSAASASGVGIPTFATLSAEMMVKIAAETALNQLSHQLGHVPPPNERVGITSMSSIWSERDRVAELQAIAAEIVAQQGREPPLPGKRPTSASEESGHVAGSNHRLNAGDNISVTSERTKSLRRLVRYFCFDNRVILGFVDNPAWAKEATPGTEDASSTVLVLRDSAGRYTWNATLRYLETKANEEAAAAAAATAAAASAAAARAASSAAIPTMSATASGTLAASQSDPLLESLFTTAAATVSPPPAPSYHFEPRLPPQEPPGASVVHYTAFTESSIPVFEDLLRSSQIAADFSVVRHRMDAQIRHDASWVRSAYAMPHLLSLPGTLARAAAAAGRPGSGGAAGSCVGTPRSAAVAPAAERDTGAGDFDPTIVAQPPPSVAYRDPEMAPPAFRFFLTHMGYLVPEARGKLVPLALTPGLMKDLERFDALSERETLAFGVLYIGANRTLMHAEDLIQTQAVSEDFARFVRGLGWPIDVATHRGFKGTLDPDECRTGIYYASRTSEMLFYTPMLLQPDREKDADPPAAAAATPRMSVSTEMALDDAARLGDSADSSPETFSPVAQSDSFGGSATHGSITSHTTAATTTTTATVTAAARDVESAAARPSAARSAVSSALPVVSTLAPLGLSSPTLLGTPLTETFAASMLMSASTPAPAPAFGAVAADASTPSSASAAAADAATATATPTTTATPSSPTVVRPRLAPASVAKSFLDMTHDVIVWVVWTEDPRDVANVARFLPHHPQRAASNPVASSMSSASSSSAQHSMSASAGTAGGGGSAHASPPPPVASGTPGATSHHATHDVVIIGISPVPPVAPRTPLAPGSSPESAALPDDGLVQVKIMTKPNVEDLNLLGPLTDGMIVPRRVLGPLVRLSAMTAHTAVRTFRGLARRPATTRRQQIEELASKHRVSLSLAEFYSDILCD</sequence>
<accession>A0A4V1IV59</accession>
<feature type="region of interest" description="Disordered" evidence="2">
    <location>
        <begin position="1673"/>
        <end position="1726"/>
    </location>
</feature>
<dbReference type="OrthoDB" id="1749473at2759"/>
<dbReference type="InterPro" id="IPR035974">
    <property type="entry name" value="Rap/Ran-GAP_sf"/>
</dbReference>
<name>A0A4V1IV59_9FUNG</name>
<evidence type="ECO:0000256" key="2">
    <source>
        <dbReference type="SAM" id="MobiDB-lite"/>
    </source>
</evidence>
<feature type="compositionally biased region" description="Low complexity" evidence="2">
    <location>
        <begin position="1498"/>
        <end position="1513"/>
    </location>
</feature>
<feature type="region of interest" description="Disordered" evidence="2">
    <location>
        <begin position="1007"/>
        <end position="1042"/>
    </location>
</feature>
<proteinExistence type="predicted"/>
<keyword evidence="5" id="KW-1185">Reference proteome</keyword>
<protein>
    <recommendedName>
        <fullName evidence="3">Rap-GAP domain-containing protein</fullName>
    </recommendedName>
</protein>
<dbReference type="PANTHER" id="PTHR21344">
    <property type="entry name" value="RAL GTPASE-ACTIVATING PROTEIN SUBUNIT BETA"/>
    <property type="match status" value="1"/>
</dbReference>
<feature type="region of interest" description="Disordered" evidence="2">
    <location>
        <begin position="134"/>
        <end position="163"/>
    </location>
</feature>
<dbReference type="PROSITE" id="PS50085">
    <property type="entry name" value="RAPGAP"/>
    <property type="match status" value="1"/>
</dbReference>
<gene>
    <name evidence="4" type="ORF">CXG81DRAFT_17444</name>
</gene>
<feature type="region of interest" description="Disordered" evidence="2">
    <location>
        <begin position="259"/>
        <end position="282"/>
    </location>
</feature>
<dbReference type="InterPro" id="IPR046859">
    <property type="entry name" value="RGPA/RALGAPB_N"/>
</dbReference>
<dbReference type="Pfam" id="PF02145">
    <property type="entry name" value="Rap_GAP"/>
    <property type="match status" value="1"/>
</dbReference>
<keyword evidence="1" id="KW-0343">GTPase activation</keyword>
<dbReference type="SUPFAM" id="SSF111347">
    <property type="entry name" value="Rap/Ran-GAP"/>
    <property type="match status" value="2"/>
</dbReference>